<evidence type="ECO:0000313" key="2">
    <source>
        <dbReference type="Proteomes" id="UP000638648"/>
    </source>
</evidence>
<organism evidence="1 2">
    <name type="scientific">Actinopolymorpha pittospori</name>
    <dbReference type="NCBI Taxonomy" id="648752"/>
    <lineage>
        <taxon>Bacteria</taxon>
        <taxon>Bacillati</taxon>
        <taxon>Actinomycetota</taxon>
        <taxon>Actinomycetes</taxon>
        <taxon>Propionibacteriales</taxon>
        <taxon>Actinopolymorphaceae</taxon>
        <taxon>Actinopolymorpha</taxon>
    </lineage>
</organism>
<dbReference type="GO" id="GO:0016853">
    <property type="term" value="F:isomerase activity"/>
    <property type="evidence" value="ECO:0007669"/>
    <property type="project" value="UniProtKB-KW"/>
</dbReference>
<protein>
    <submittedName>
        <fullName evidence="1">Mannose-6-phosphate isomerase-like protein (Cupin superfamily)</fullName>
    </submittedName>
</protein>
<dbReference type="RefSeq" id="WP_192755429.1">
    <property type="nucleotide sequence ID" value="NZ_BAABJL010000194.1"/>
</dbReference>
<dbReference type="Proteomes" id="UP000638648">
    <property type="component" value="Unassembled WGS sequence"/>
</dbReference>
<proteinExistence type="predicted"/>
<dbReference type="AlphaFoldDB" id="A0A927N477"/>
<dbReference type="InterPro" id="IPR014710">
    <property type="entry name" value="RmlC-like_jellyroll"/>
</dbReference>
<keyword evidence="2" id="KW-1185">Reference proteome</keyword>
<evidence type="ECO:0000313" key="1">
    <source>
        <dbReference type="EMBL" id="MBE1612366.1"/>
    </source>
</evidence>
<dbReference type="CDD" id="cd02208">
    <property type="entry name" value="cupin_RmlC-like"/>
    <property type="match status" value="1"/>
</dbReference>
<dbReference type="Gene3D" id="2.60.120.10">
    <property type="entry name" value="Jelly Rolls"/>
    <property type="match status" value="1"/>
</dbReference>
<name>A0A927N477_9ACTN</name>
<accession>A0A927N477</accession>
<dbReference type="SUPFAM" id="SSF51182">
    <property type="entry name" value="RmlC-like cupins"/>
    <property type="match status" value="1"/>
</dbReference>
<dbReference type="InterPro" id="IPR011051">
    <property type="entry name" value="RmlC_Cupin_sf"/>
</dbReference>
<gene>
    <name evidence="1" type="ORF">HEB94_009214</name>
</gene>
<comment type="caution">
    <text evidence="1">The sequence shown here is derived from an EMBL/GenBank/DDBJ whole genome shotgun (WGS) entry which is preliminary data.</text>
</comment>
<sequence length="252" mass="27296">MEPLVRPRGVLGHFPGGTAISRIHIYDWPTVDGLRGGAPHVHLLCTEGYVVVGGSGRLQTLGPDGYAETPLRPDEIVWFTPGVIHRAVNDGDLDILVVMQNAGLPEAGDAVLTLPPEFLADAEAYAGQVRLSSPTRMATQDEQVARRRRDLAVEGFLALRERVEAEGPEAGLADFYAAARRLVEPRLSSWHERWERGPLAAARESGRQLAALVDGDTGHLGAGGVFGLAAPRYDRYGMCGRLSAYDAEPERR</sequence>
<dbReference type="EMBL" id="JADBEM010000001">
    <property type="protein sequence ID" value="MBE1612366.1"/>
    <property type="molecule type" value="Genomic_DNA"/>
</dbReference>
<reference evidence="1" key="1">
    <citation type="submission" date="2020-10" db="EMBL/GenBank/DDBJ databases">
        <title>Sequencing the genomes of 1000 actinobacteria strains.</title>
        <authorList>
            <person name="Klenk H.-P."/>
        </authorList>
    </citation>
    <scope>NUCLEOTIDE SEQUENCE</scope>
    <source>
        <strain evidence="1">DSM 45354</strain>
    </source>
</reference>
<keyword evidence="1" id="KW-0413">Isomerase</keyword>